<evidence type="ECO:0000313" key="2">
    <source>
        <dbReference type="Proteomes" id="UP000245919"/>
    </source>
</evidence>
<dbReference type="RefSeq" id="WP_109990911.1">
    <property type="nucleotide sequence ID" value="NZ_CP028160.1"/>
</dbReference>
<reference evidence="1 2" key="1">
    <citation type="submission" date="2018-03" db="EMBL/GenBank/DDBJ databases">
        <title>Genome sequence of Lactococcus lactis strain 14B4 from almond drupe.</title>
        <authorList>
            <person name="Tran T.D."/>
            <person name="McGarvey J.A."/>
            <person name="Huynh S."/>
            <person name="Parker C.T."/>
        </authorList>
    </citation>
    <scope>NUCLEOTIDE SEQUENCE [LARGE SCALE GENOMIC DNA]</scope>
    <source>
        <strain evidence="1 2">14B4</strain>
    </source>
</reference>
<dbReference type="Proteomes" id="UP000245919">
    <property type="component" value="Chromosome"/>
</dbReference>
<gene>
    <name evidence="1" type="ORF">LL14B4_06175</name>
</gene>
<protein>
    <submittedName>
        <fullName evidence="1">Uncharacterized protein</fullName>
    </submittedName>
</protein>
<sequence length="142" mass="16291">MIQFKTPEGWAIPIREFDKIQKKNLKGIKYDKKQIAEMGKLTAYYPEVLFKNVTRNNSDGTLDIIVDSGVATEFHTGFLPKRFYKALRMKKDKGLLSSKWNYLDIIQVSESEIIKSFDSSVSIAEAEKIVEASIKKGVKYFD</sequence>
<name>A0A2Z3KJM4_LACLL</name>
<organism evidence="1 2">
    <name type="scientific">Lactococcus lactis subsp. lactis</name>
    <name type="common">Streptococcus lactis</name>
    <dbReference type="NCBI Taxonomy" id="1360"/>
    <lineage>
        <taxon>Bacteria</taxon>
        <taxon>Bacillati</taxon>
        <taxon>Bacillota</taxon>
        <taxon>Bacilli</taxon>
        <taxon>Lactobacillales</taxon>
        <taxon>Streptococcaceae</taxon>
        <taxon>Lactococcus</taxon>
    </lineage>
</organism>
<proteinExistence type="predicted"/>
<dbReference type="EMBL" id="CP028160">
    <property type="protein sequence ID" value="AWN65784.1"/>
    <property type="molecule type" value="Genomic_DNA"/>
</dbReference>
<accession>A0A2Z3KJM4</accession>
<evidence type="ECO:0000313" key="1">
    <source>
        <dbReference type="EMBL" id="AWN65784.1"/>
    </source>
</evidence>
<dbReference type="AlphaFoldDB" id="A0A2Z3KJM4"/>
<dbReference type="GeneID" id="89633371"/>